<dbReference type="GO" id="GO:0008270">
    <property type="term" value="F:zinc ion binding"/>
    <property type="evidence" value="ECO:0007669"/>
    <property type="project" value="UniProtKB-KW"/>
</dbReference>
<feature type="compositionally biased region" description="Acidic residues" evidence="5">
    <location>
        <begin position="28"/>
        <end position="37"/>
    </location>
</feature>
<dbReference type="Proteomes" id="UP000515211">
    <property type="component" value="Chromosome 4"/>
</dbReference>
<evidence type="ECO:0000313" key="7">
    <source>
        <dbReference type="Proteomes" id="UP000515211"/>
    </source>
</evidence>
<feature type="compositionally biased region" description="Polar residues" evidence="5">
    <location>
        <begin position="755"/>
        <end position="769"/>
    </location>
</feature>
<dbReference type="RefSeq" id="XP_015960065.1">
    <property type="nucleotide sequence ID" value="XM_016104579.1"/>
</dbReference>
<reference evidence="8" key="2">
    <citation type="submission" date="2025-08" db="UniProtKB">
        <authorList>
            <consortium name="RefSeq"/>
        </authorList>
    </citation>
    <scope>IDENTIFICATION</scope>
    <source>
        <tissue evidence="8">Whole plant</tissue>
    </source>
</reference>
<name>A0A6P4D6G8_ARADU</name>
<dbReference type="InterPro" id="IPR018289">
    <property type="entry name" value="MULE_transposase_dom"/>
</dbReference>
<feature type="region of interest" description="Disordered" evidence="5">
    <location>
        <begin position="1"/>
        <end position="42"/>
    </location>
</feature>
<dbReference type="GeneID" id="107483966"/>
<dbReference type="KEGG" id="adu:107483966"/>
<evidence type="ECO:0000313" key="8">
    <source>
        <dbReference type="RefSeq" id="XP_015960065.1"/>
    </source>
</evidence>
<sequence>MSINEDDVKNDSDNDLGDDFDYQPNAEDNAEDDDVDSLDSTSKSEEVCGVKRIADLMVEDIWNLEFRTEDEACQFYNAYSCWHGFVMRKDDVVRDNQGRIISRQLVCNKEGWRNMRYLDMDDRSREARSLTRTKCPARLRVKLDYGCGRWKVSCFVESHNHDLTPPQFVHLVPANRRLTVSDRVQVENLHNFGVKSCHIMGYIAFQKGGYRHAGFTRKDLYNHIDRYRRAKVKNGDANAAINYLIGKSNNDPLFFGKYTFTSDKRLEHIFWADGQSIIDYHCFGDIVAFDSTYKKNKYNKPLVIFSGCNHHGQTVIFGSGLLSDETTETYKWLLETFVEAMGGKSPKAVITDGDLAMRDAIKNVLPDATHRLCGWHLQRNACENIKNPNFLRDFKGLIYDNNDQRDFDRRWTAILDKHNLVGSTWMEKTYETREMWSHCFLRDKFFGYIRTTSQCEGINSLIRFYVNRKNTLIEFMHNLDRALKEYRNNELIADFKSQCSEPVMITSLEVYERSASCYFTQNIFKEIRNEIQRAGALNITVLSTTLDKVEFSVTALGDPAKDRRVEVDRGKNLFSCSCKLFESRGIPCSHIFCAMKFENILEFPELLIYKRWTKNAKNEFISTDMPVNDDIERVLKFQVGALASNCNKLCDIACKDLADFDEVQSELVNLVIRLQSRKQGKSTPNVNVEGINDPFVVKSKGAPSKRSSWRKKRACSNCHKYDHYYKRCPDLMQHSVEGSPRDRSYGNASAKDSGFSPQRFANSSRSFSIKSEHHSGPNTKPFKKGGTRKFTATGMRNRKRKDNTFVEVKESQQDKRHSFKNYDCVNDVVDDKCDTRHVQIDVRDPLTSSLACGNKQGSYMALFASMHRTL</sequence>
<proteinExistence type="predicted"/>
<gene>
    <name evidence="8" type="primary">LOC107483966</name>
</gene>
<evidence type="ECO:0000259" key="6">
    <source>
        <dbReference type="PROSITE" id="PS50966"/>
    </source>
</evidence>
<evidence type="ECO:0000256" key="5">
    <source>
        <dbReference type="SAM" id="MobiDB-lite"/>
    </source>
</evidence>
<feature type="compositionally biased region" description="Basic and acidic residues" evidence="5">
    <location>
        <begin position="1"/>
        <end position="12"/>
    </location>
</feature>
<keyword evidence="1" id="KW-0479">Metal-binding</keyword>
<dbReference type="Pfam" id="PF03101">
    <property type="entry name" value="FAR1"/>
    <property type="match status" value="1"/>
</dbReference>
<dbReference type="Pfam" id="PF10551">
    <property type="entry name" value="MULE"/>
    <property type="match status" value="1"/>
</dbReference>
<evidence type="ECO:0000256" key="4">
    <source>
        <dbReference type="PROSITE-ProRule" id="PRU00325"/>
    </source>
</evidence>
<keyword evidence="3" id="KW-0862">Zinc</keyword>
<dbReference type="PANTHER" id="PTHR47718:SF15">
    <property type="entry name" value="PROTEIN FAR1-RELATED SEQUENCE 5-LIKE"/>
    <property type="match status" value="1"/>
</dbReference>
<evidence type="ECO:0000256" key="2">
    <source>
        <dbReference type="ARBA" id="ARBA00022771"/>
    </source>
</evidence>
<organism evidence="7 8">
    <name type="scientific">Arachis duranensis</name>
    <name type="common">Wild peanut</name>
    <dbReference type="NCBI Taxonomy" id="130453"/>
    <lineage>
        <taxon>Eukaryota</taxon>
        <taxon>Viridiplantae</taxon>
        <taxon>Streptophyta</taxon>
        <taxon>Embryophyta</taxon>
        <taxon>Tracheophyta</taxon>
        <taxon>Spermatophyta</taxon>
        <taxon>Magnoliopsida</taxon>
        <taxon>eudicotyledons</taxon>
        <taxon>Gunneridae</taxon>
        <taxon>Pentapetalae</taxon>
        <taxon>rosids</taxon>
        <taxon>fabids</taxon>
        <taxon>Fabales</taxon>
        <taxon>Fabaceae</taxon>
        <taxon>Papilionoideae</taxon>
        <taxon>50 kb inversion clade</taxon>
        <taxon>dalbergioids sensu lato</taxon>
        <taxon>Dalbergieae</taxon>
        <taxon>Pterocarpus clade</taxon>
        <taxon>Arachis</taxon>
    </lineage>
</organism>
<dbReference type="PROSITE" id="PS50966">
    <property type="entry name" value="ZF_SWIM"/>
    <property type="match status" value="1"/>
</dbReference>
<accession>A0A6P4D6G8</accession>
<evidence type="ECO:0000256" key="1">
    <source>
        <dbReference type="ARBA" id="ARBA00022723"/>
    </source>
</evidence>
<feature type="region of interest" description="Disordered" evidence="5">
    <location>
        <begin position="735"/>
        <end position="789"/>
    </location>
</feature>
<dbReference type="InterPro" id="IPR004330">
    <property type="entry name" value="FAR1_DNA_bnd_dom"/>
</dbReference>
<dbReference type="SMART" id="SM00575">
    <property type="entry name" value="ZnF_PMZ"/>
    <property type="match status" value="1"/>
</dbReference>
<dbReference type="AlphaFoldDB" id="A0A6P4D6G8"/>
<protein>
    <submittedName>
        <fullName evidence="8">Protein FAR1-RELATED SEQUENCE 5-like</fullName>
    </submittedName>
</protein>
<dbReference type="PANTHER" id="PTHR47718">
    <property type="entry name" value="OS01G0519700 PROTEIN"/>
    <property type="match status" value="1"/>
</dbReference>
<dbReference type="InterPro" id="IPR006564">
    <property type="entry name" value="Znf_PMZ"/>
</dbReference>
<keyword evidence="7" id="KW-1185">Reference proteome</keyword>
<dbReference type="InterPro" id="IPR007527">
    <property type="entry name" value="Znf_SWIM"/>
</dbReference>
<evidence type="ECO:0000256" key="3">
    <source>
        <dbReference type="ARBA" id="ARBA00022833"/>
    </source>
</evidence>
<keyword evidence="2 4" id="KW-0863">Zinc-finger</keyword>
<reference evidence="7" key="1">
    <citation type="journal article" date="2016" name="Nat. Genet.">
        <title>The genome sequences of Arachis duranensis and Arachis ipaensis, the diploid ancestors of cultivated peanut.</title>
        <authorList>
            <person name="Bertioli D.J."/>
            <person name="Cannon S.B."/>
            <person name="Froenicke L."/>
            <person name="Huang G."/>
            <person name="Farmer A.D."/>
            <person name="Cannon E.K."/>
            <person name="Liu X."/>
            <person name="Gao D."/>
            <person name="Clevenger J."/>
            <person name="Dash S."/>
            <person name="Ren L."/>
            <person name="Moretzsohn M.C."/>
            <person name="Shirasawa K."/>
            <person name="Huang W."/>
            <person name="Vidigal B."/>
            <person name="Abernathy B."/>
            <person name="Chu Y."/>
            <person name="Niederhuth C.E."/>
            <person name="Umale P."/>
            <person name="Araujo A.C."/>
            <person name="Kozik A."/>
            <person name="Kim K.D."/>
            <person name="Burow M.D."/>
            <person name="Varshney R.K."/>
            <person name="Wang X."/>
            <person name="Zhang X."/>
            <person name="Barkley N."/>
            <person name="Guimaraes P.M."/>
            <person name="Isobe S."/>
            <person name="Guo B."/>
            <person name="Liao B."/>
            <person name="Stalker H.T."/>
            <person name="Schmitz R.J."/>
            <person name="Scheffler B.E."/>
            <person name="Leal-Bertioli S.C."/>
            <person name="Xun X."/>
            <person name="Jackson S.A."/>
            <person name="Michelmore R."/>
            <person name="Ozias-Akins P."/>
        </authorList>
    </citation>
    <scope>NUCLEOTIDE SEQUENCE [LARGE SCALE GENOMIC DNA]</scope>
    <source>
        <strain evidence="7">cv. V14167</strain>
    </source>
</reference>
<feature type="domain" description="SWIM-type" evidence="6">
    <location>
        <begin position="563"/>
        <end position="599"/>
    </location>
</feature>
<dbReference type="Pfam" id="PF04434">
    <property type="entry name" value="SWIM"/>
    <property type="match status" value="1"/>
</dbReference>